<name>A0ABP0QJG7_9DINO</name>
<dbReference type="EMBL" id="CAXAMM010039696">
    <property type="protein sequence ID" value="CAK9088455.1"/>
    <property type="molecule type" value="Genomic_DNA"/>
</dbReference>
<evidence type="ECO:0000256" key="1">
    <source>
        <dbReference type="ARBA" id="ARBA00038101"/>
    </source>
</evidence>
<dbReference type="Proteomes" id="UP001642464">
    <property type="component" value="Unassembled WGS sequence"/>
</dbReference>
<dbReference type="PANTHER" id="PTHR11102">
    <property type="entry name" value="SEL-1-LIKE PROTEIN"/>
    <property type="match status" value="1"/>
</dbReference>
<evidence type="ECO:0000313" key="3">
    <source>
        <dbReference type="EMBL" id="CAK9088455.1"/>
    </source>
</evidence>
<dbReference type="EMBL" id="CAXAMM010039685">
    <property type="protein sequence ID" value="CAK9088392.1"/>
    <property type="molecule type" value="Genomic_DNA"/>
</dbReference>
<dbReference type="SMART" id="SM00671">
    <property type="entry name" value="SEL1"/>
    <property type="match status" value="4"/>
</dbReference>
<accession>A0ABP0QJG7</accession>
<comment type="similarity">
    <text evidence="1">Belongs to the sel-1 family.</text>
</comment>
<reference evidence="2 4" key="1">
    <citation type="submission" date="2024-02" db="EMBL/GenBank/DDBJ databases">
        <authorList>
            <person name="Chen Y."/>
            <person name="Shah S."/>
            <person name="Dougan E. K."/>
            <person name="Thang M."/>
            <person name="Chan C."/>
        </authorList>
    </citation>
    <scope>NUCLEOTIDE SEQUENCE [LARGE SCALE GENOMIC DNA]</scope>
</reference>
<dbReference type="Gene3D" id="1.25.40.10">
    <property type="entry name" value="Tetratricopeptide repeat domain"/>
    <property type="match status" value="1"/>
</dbReference>
<dbReference type="SUPFAM" id="SSF81901">
    <property type="entry name" value="HCP-like"/>
    <property type="match status" value="1"/>
</dbReference>
<feature type="non-terminal residue" evidence="2">
    <location>
        <position position="1"/>
    </location>
</feature>
<dbReference type="InterPro" id="IPR006597">
    <property type="entry name" value="Sel1-like"/>
</dbReference>
<dbReference type="Pfam" id="PF08238">
    <property type="entry name" value="Sel1"/>
    <property type="match status" value="4"/>
</dbReference>
<proteinExistence type="inferred from homology"/>
<evidence type="ECO:0000313" key="2">
    <source>
        <dbReference type="EMBL" id="CAK9088392.1"/>
    </source>
</evidence>
<keyword evidence="4" id="KW-1185">Reference proteome</keyword>
<comment type="caution">
    <text evidence="2">The sequence shown here is derived from an EMBL/GenBank/DDBJ whole genome shotgun (WGS) entry which is preliminary data.</text>
</comment>
<organism evidence="2 4">
    <name type="scientific">Durusdinium trenchii</name>
    <dbReference type="NCBI Taxonomy" id="1381693"/>
    <lineage>
        <taxon>Eukaryota</taxon>
        <taxon>Sar</taxon>
        <taxon>Alveolata</taxon>
        <taxon>Dinophyceae</taxon>
        <taxon>Suessiales</taxon>
        <taxon>Symbiodiniaceae</taxon>
        <taxon>Durusdinium</taxon>
    </lineage>
</organism>
<dbReference type="PANTHER" id="PTHR11102:SF160">
    <property type="entry name" value="ERAD-ASSOCIATED E3 UBIQUITIN-PROTEIN LIGASE COMPONENT HRD3"/>
    <property type="match status" value="1"/>
</dbReference>
<dbReference type="InterPro" id="IPR011990">
    <property type="entry name" value="TPR-like_helical_dom_sf"/>
</dbReference>
<gene>
    <name evidence="2" type="ORF">SCF082_LOCUS41745</name>
    <name evidence="3" type="ORF">SCF082_LOCUS41772</name>
</gene>
<evidence type="ECO:0000313" key="4">
    <source>
        <dbReference type="Proteomes" id="UP001642464"/>
    </source>
</evidence>
<sequence>SQECEFGWRAMRLHRSRQASAASALVIAFCAAEAFVSGSLGKVRQVGRICRWSAEELYAQGFSLLESGSDLAKGIRCMQQASEQGFAPADTELGTAYAQGMFGLPQDVEKARYFLERGAEGGDVTAHFNLGVLKVKGKLGFPQDKRAAAKHFRIAGEAGHRNALMNLSRMFATGDGIPQDSQQAAQCVIQAAQKGEDMKDLLEKIRSGTLDPNTTNKLQEEMDRIRERAQQMPGFT</sequence>
<dbReference type="InterPro" id="IPR050767">
    <property type="entry name" value="Sel1_AlgK"/>
</dbReference>
<protein>
    <submittedName>
        <fullName evidence="2">ERAD-associated E3 ubiquitin-protein ligase component HRD3A (AtSel1A) (Protein EMS-MUTAGENIZED BRI1 SUPPRESSOR 5)</fullName>
    </submittedName>
</protein>